<name>A0ACD3B2Q3_9AGAR</name>
<evidence type="ECO:0000313" key="1">
    <source>
        <dbReference type="EMBL" id="TFK71892.1"/>
    </source>
</evidence>
<sequence>MKLGPLLFIANTVCCAQAATIIPTTSFSSYAALESYWNYLYPWGSDHNGSARMRGSPKDHTNVVVASNTLTLMATPTSNASPPTSTSDPHPAIRYSSGAIHAKHQVNVTRDHSYTISGDFSASTTKGTWPAFWQYVNGWPPESDIGEWKGTNDNWFNTFNTSSAVKSDLVAWPSDLSFHSLKAVLTAQPNNVDVKFDYYMDNTLRATHTGSGFVGKPMWLIINLQMEGSSGSPGPSGATLYRIRNLEITRTGS</sequence>
<evidence type="ECO:0000313" key="2">
    <source>
        <dbReference type="Proteomes" id="UP000308600"/>
    </source>
</evidence>
<dbReference type="Proteomes" id="UP000308600">
    <property type="component" value="Unassembled WGS sequence"/>
</dbReference>
<accession>A0ACD3B2Q3</accession>
<organism evidence="1 2">
    <name type="scientific">Pluteus cervinus</name>
    <dbReference type="NCBI Taxonomy" id="181527"/>
    <lineage>
        <taxon>Eukaryota</taxon>
        <taxon>Fungi</taxon>
        <taxon>Dikarya</taxon>
        <taxon>Basidiomycota</taxon>
        <taxon>Agaricomycotina</taxon>
        <taxon>Agaricomycetes</taxon>
        <taxon>Agaricomycetidae</taxon>
        <taxon>Agaricales</taxon>
        <taxon>Pluteineae</taxon>
        <taxon>Pluteaceae</taxon>
        <taxon>Pluteus</taxon>
    </lineage>
</organism>
<protein>
    <submittedName>
        <fullName evidence="1">Endo-beta-1,3-galactanase</fullName>
    </submittedName>
</protein>
<dbReference type="EMBL" id="ML208292">
    <property type="protein sequence ID" value="TFK71892.1"/>
    <property type="molecule type" value="Genomic_DNA"/>
</dbReference>
<gene>
    <name evidence="1" type="ORF">BDN72DRAFT_401400</name>
</gene>
<reference evidence="1 2" key="1">
    <citation type="journal article" date="2019" name="Nat. Ecol. Evol.">
        <title>Megaphylogeny resolves global patterns of mushroom evolution.</title>
        <authorList>
            <person name="Varga T."/>
            <person name="Krizsan K."/>
            <person name="Foldi C."/>
            <person name="Dima B."/>
            <person name="Sanchez-Garcia M."/>
            <person name="Sanchez-Ramirez S."/>
            <person name="Szollosi G.J."/>
            <person name="Szarkandi J.G."/>
            <person name="Papp V."/>
            <person name="Albert L."/>
            <person name="Andreopoulos W."/>
            <person name="Angelini C."/>
            <person name="Antonin V."/>
            <person name="Barry K.W."/>
            <person name="Bougher N.L."/>
            <person name="Buchanan P."/>
            <person name="Buyck B."/>
            <person name="Bense V."/>
            <person name="Catcheside P."/>
            <person name="Chovatia M."/>
            <person name="Cooper J."/>
            <person name="Damon W."/>
            <person name="Desjardin D."/>
            <person name="Finy P."/>
            <person name="Geml J."/>
            <person name="Haridas S."/>
            <person name="Hughes K."/>
            <person name="Justo A."/>
            <person name="Karasinski D."/>
            <person name="Kautmanova I."/>
            <person name="Kiss B."/>
            <person name="Kocsube S."/>
            <person name="Kotiranta H."/>
            <person name="LaButti K.M."/>
            <person name="Lechner B.E."/>
            <person name="Liimatainen K."/>
            <person name="Lipzen A."/>
            <person name="Lukacs Z."/>
            <person name="Mihaltcheva S."/>
            <person name="Morgado L.N."/>
            <person name="Niskanen T."/>
            <person name="Noordeloos M.E."/>
            <person name="Ohm R.A."/>
            <person name="Ortiz-Santana B."/>
            <person name="Ovrebo C."/>
            <person name="Racz N."/>
            <person name="Riley R."/>
            <person name="Savchenko A."/>
            <person name="Shiryaev A."/>
            <person name="Soop K."/>
            <person name="Spirin V."/>
            <person name="Szebenyi C."/>
            <person name="Tomsovsky M."/>
            <person name="Tulloss R.E."/>
            <person name="Uehling J."/>
            <person name="Grigoriev I.V."/>
            <person name="Vagvolgyi C."/>
            <person name="Papp T."/>
            <person name="Martin F.M."/>
            <person name="Miettinen O."/>
            <person name="Hibbett D.S."/>
            <person name="Nagy L.G."/>
        </authorList>
    </citation>
    <scope>NUCLEOTIDE SEQUENCE [LARGE SCALE GENOMIC DNA]</scope>
    <source>
        <strain evidence="1 2">NL-1719</strain>
    </source>
</reference>
<proteinExistence type="predicted"/>
<keyword evidence="2" id="KW-1185">Reference proteome</keyword>